<proteinExistence type="predicted"/>
<evidence type="ECO:0000256" key="1">
    <source>
        <dbReference type="SAM" id="Phobius"/>
    </source>
</evidence>
<dbReference type="OMA" id="WLEAYWE"/>
<evidence type="ECO:0000313" key="3">
    <source>
        <dbReference type="Proteomes" id="UP000001070"/>
    </source>
</evidence>
<accession>B4JBR0</accession>
<gene>
    <name evidence="2" type="primary">Dgri\GH10735</name>
    <name evidence="2" type="ORF">Dgri_GH10735</name>
</gene>
<dbReference type="AlphaFoldDB" id="B4JBR0"/>
<keyword evidence="1" id="KW-1133">Transmembrane helix</keyword>
<sequence>MEFQEYLQKQLNIFNYHLHSDYGLLIKTATCIAFGALCGWLMGIVTWMLYKIAKWLEVLPVTEYNYQDDDLDLDSQTDIGYNIQPESSIATLIARQQQGQH</sequence>
<name>B4JBR0_DROGR</name>
<feature type="transmembrane region" description="Helical" evidence="1">
    <location>
        <begin position="24"/>
        <end position="50"/>
    </location>
</feature>
<dbReference type="OrthoDB" id="7864495at2759"/>
<dbReference type="EMBL" id="CH916368">
    <property type="protein sequence ID" value="EDW02995.1"/>
    <property type="molecule type" value="Genomic_DNA"/>
</dbReference>
<dbReference type="KEGG" id="dgr:6562299"/>
<keyword evidence="1" id="KW-0812">Transmembrane</keyword>
<dbReference type="eggNOG" id="ENOG502T7Z0">
    <property type="taxonomic scope" value="Eukaryota"/>
</dbReference>
<reference evidence="2 3" key="1">
    <citation type="journal article" date="2007" name="Nature">
        <title>Evolution of genes and genomes on the Drosophila phylogeny.</title>
        <authorList>
            <consortium name="Drosophila 12 Genomes Consortium"/>
            <person name="Clark A.G."/>
            <person name="Eisen M.B."/>
            <person name="Smith D.R."/>
            <person name="Bergman C.M."/>
            <person name="Oliver B."/>
            <person name="Markow T.A."/>
            <person name="Kaufman T.C."/>
            <person name="Kellis M."/>
            <person name="Gelbart W."/>
            <person name="Iyer V.N."/>
            <person name="Pollard D.A."/>
            <person name="Sackton T.B."/>
            <person name="Larracuente A.M."/>
            <person name="Singh N.D."/>
            <person name="Abad J.P."/>
            <person name="Abt D.N."/>
            <person name="Adryan B."/>
            <person name="Aguade M."/>
            <person name="Akashi H."/>
            <person name="Anderson W.W."/>
            <person name="Aquadro C.F."/>
            <person name="Ardell D.H."/>
            <person name="Arguello R."/>
            <person name="Artieri C.G."/>
            <person name="Barbash D.A."/>
            <person name="Barker D."/>
            <person name="Barsanti P."/>
            <person name="Batterham P."/>
            <person name="Batzoglou S."/>
            <person name="Begun D."/>
            <person name="Bhutkar A."/>
            <person name="Blanco E."/>
            <person name="Bosak S.A."/>
            <person name="Bradley R.K."/>
            <person name="Brand A.D."/>
            <person name="Brent M.R."/>
            <person name="Brooks A.N."/>
            <person name="Brown R.H."/>
            <person name="Butlin R.K."/>
            <person name="Caggese C."/>
            <person name="Calvi B.R."/>
            <person name="Bernardo de Carvalho A."/>
            <person name="Caspi A."/>
            <person name="Castrezana S."/>
            <person name="Celniker S.E."/>
            <person name="Chang J.L."/>
            <person name="Chapple C."/>
            <person name="Chatterji S."/>
            <person name="Chinwalla A."/>
            <person name="Civetta A."/>
            <person name="Clifton S.W."/>
            <person name="Comeron J.M."/>
            <person name="Costello J.C."/>
            <person name="Coyne J.A."/>
            <person name="Daub J."/>
            <person name="David R.G."/>
            <person name="Delcher A.L."/>
            <person name="Delehaunty K."/>
            <person name="Do C.B."/>
            <person name="Ebling H."/>
            <person name="Edwards K."/>
            <person name="Eickbush T."/>
            <person name="Evans J.D."/>
            <person name="Filipski A."/>
            <person name="Findeiss S."/>
            <person name="Freyhult E."/>
            <person name="Fulton L."/>
            <person name="Fulton R."/>
            <person name="Garcia A.C."/>
            <person name="Gardiner A."/>
            <person name="Garfield D.A."/>
            <person name="Garvin B.E."/>
            <person name="Gibson G."/>
            <person name="Gilbert D."/>
            <person name="Gnerre S."/>
            <person name="Godfrey J."/>
            <person name="Good R."/>
            <person name="Gotea V."/>
            <person name="Gravely B."/>
            <person name="Greenberg A.J."/>
            <person name="Griffiths-Jones S."/>
            <person name="Gross S."/>
            <person name="Guigo R."/>
            <person name="Gustafson E.A."/>
            <person name="Haerty W."/>
            <person name="Hahn M.W."/>
            <person name="Halligan D.L."/>
            <person name="Halpern A.L."/>
            <person name="Halter G.M."/>
            <person name="Han M.V."/>
            <person name="Heger A."/>
            <person name="Hillier L."/>
            <person name="Hinrichs A.S."/>
            <person name="Holmes I."/>
            <person name="Hoskins R.A."/>
            <person name="Hubisz M.J."/>
            <person name="Hultmark D."/>
            <person name="Huntley M.A."/>
            <person name="Jaffe D.B."/>
            <person name="Jagadeeshan S."/>
            <person name="Jeck W.R."/>
            <person name="Johnson J."/>
            <person name="Jones C.D."/>
            <person name="Jordan W.C."/>
            <person name="Karpen G.H."/>
            <person name="Kataoka E."/>
            <person name="Keightley P.D."/>
            <person name="Kheradpour P."/>
            <person name="Kirkness E.F."/>
            <person name="Koerich L.B."/>
            <person name="Kristiansen K."/>
            <person name="Kudrna D."/>
            <person name="Kulathinal R.J."/>
            <person name="Kumar S."/>
            <person name="Kwok R."/>
            <person name="Lander E."/>
            <person name="Langley C.H."/>
            <person name="Lapoint R."/>
            <person name="Lazzaro B.P."/>
            <person name="Lee S.J."/>
            <person name="Levesque L."/>
            <person name="Li R."/>
            <person name="Lin C.F."/>
            <person name="Lin M.F."/>
            <person name="Lindblad-Toh K."/>
            <person name="Llopart A."/>
            <person name="Long M."/>
            <person name="Low L."/>
            <person name="Lozovsky E."/>
            <person name="Lu J."/>
            <person name="Luo M."/>
            <person name="Machado C.A."/>
            <person name="Makalowski W."/>
            <person name="Marzo M."/>
            <person name="Matsuda M."/>
            <person name="Matzkin L."/>
            <person name="McAllister B."/>
            <person name="McBride C.S."/>
            <person name="McKernan B."/>
            <person name="McKernan K."/>
            <person name="Mendez-Lago M."/>
            <person name="Minx P."/>
            <person name="Mollenhauer M.U."/>
            <person name="Montooth K."/>
            <person name="Mount S.M."/>
            <person name="Mu X."/>
            <person name="Myers E."/>
            <person name="Negre B."/>
            <person name="Newfeld S."/>
            <person name="Nielsen R."/>
            <person name="Noor M.A."/>
            <person name="O'Grady P."/>
            <person name="Pachter L."/>
            <person name="Papaceit M."/>
            <person name="Parisi M.J."/>
            <person name="Parisi M."/>
            <person name="Parts L."/>
            <person name="Pedersen J.S."/>
            <person name="Pesole G."/>
            <person name="Phillippy A.M."/>
            <person name="Ponting C.P."/>
            <person name="Pop M."/>
            <person name="Porcelli D."/>
            <person name="Powell J.R."/>
            <person name="Prohaska S."/>
            <person name="Pruitt K."/>
            <person name="Puig M."/>
            <person name="Quesneville H."/>
            <person name="Ram K.R."/>
            <person name="Rand D."/>
            <person name="Rasmussen M.D."/>
            <person name="Reed L.K."/>
            <person name="Reenan R."/>
            <person name="Reily A."/>
            <person name="Remington K.A."/>
            <person name="Rieger T.T."/>
            <person name="Ritchie M.G."/>
            <person name="Robin C."/>
            <person name="Rogers Y.H."/>
            <person name="Rohde C."/>
            <person name="Rozas J."/>
            <person name="Rubenfield M.J."/>
            <person name="Ruiz A."/>
            <person name="Russo S."/>
            <person name="Salzberg S.L."/>
            <person name="Sanchez-Gracia A."/>
            <person name="Saranga D.J."/>
            <person name="Sato H."/>
            <person name="Schaeffer S.W."/>
            <person name="Schatz M.C."/>
            <person name="Schlenke T."/>
            <person name="Schwartz R."/>
            <person name="Segarra C."/>
            <person name="Singh R.S."/>
            <person name="Sirot L."/>
            <person name="Sirota M."/>
            <person name="Sisneros N.B."/>
            <person name="Smith C.D."/>
            <person name="Smith T.F."/>
            <person name="Spieth J."/>
            <person name="Stage D.E."/>
            <person name="Stark A."/>
            <person name="Stephan W."/>
            <person name="Strausberg R.L."/>
            <person name="Strempel S."/>
            <person name="Sturgill D."/>
            <person name="Sutton G."/>
            <person name="Sutton G.G."/>
            <person name="Tao W."/>
            <person name="Teichmann S."/>
            <person name="Tobari Y.N."/>
            <person name="Tomimura Y."/>
            <person name="Tsolas J.M."/>
            <person name="Valente V.L."/>
            <person name="Venter E."/>
            <person name="Venter J.C."/>
            <person name="Vicario S."/>
            <person name="Vieira F.G."/>
            <person name="Vilella A.J."/>
            <person name="Villasante A."/>
            <person name="Walenz B."/>
            <person name="Wang J."/>
            <person name="Wasserman M."/>
            <person name="Watts T."/>
            <person name="Wilson D."/>
            <person name="Wilson R.K."/>
            <person name="Wing R.A."/>
            <person name="Wolfner M.F."/>
            <person name="Wong A."/>
            <person name="Wong G.K."/>
            <person name="Wu C.I."/>
            <person name="Wu G."/>
            <person name="Yamamoto D."/>
            <person name="Yang H.P."/>
            <person name="Yang S.P."/>
            <person name="Yorke J.A."/>
            <person name="Yoshida K."/>
            <person name="Zdobnov E."/>
            <person name="Zhang P."/>
            <person name="Zhang Y."/>
            <person name="Zimin A.V."/>
            <person name="Baldwin J."/>
            <person name="Abdouelleil A."/>
            <person name="Abdulkadir J."/>
            <person name="Abebe A."/>
            <person name="Abera B."/>
            <person name="Abreu J."/>
            <person name="Acer S.C."/>
            <person name="Aftuck L."/>
            <person name="Alexander A."/>
            <person name="An P."/>
            <person name="Anderson E."/>
            <person name="Anderson S."/>
            <person name="Arachi H."/>
            <person name="Azer M."/>
            <person name="Bachantsang P."/>
            <person name="Barry A."/>
            <person name="Bayul T."/>
            <person name="Berlin A."/>
            <person name="Bessette D."/>
            <person name="Bloom T."/>
            <person name="Blye J."/>
            <person name="Boguslavskiy L."/>
            <person name="Bonnet C."/>
            <person name="Boukhgalter B."/>
            <person name="Bourzgui I."/>
            <person name="Brown A."/>
            <person name="Cahill P."/>
            <person name="Channer S."/>
            <person name="Cheshatsang Y."/>
            <person name="Chuda L."/>
            <person name="Citroen M."/>
            <person name="Collymore A."/>
            <person name="Cooke P."/>
            <person name="Costello M."/>
            <person name="D'Aco K."/>
            <person name="Daza R."/>
            <person name="De Haan G."/>
            <person name="DeGray S."/>
            <person name="DeMaso C."/>
            <person name="Dhargay N."/>
            <person name="Dooley K."/>
            <person name="Dooley E."/>
            <person name="Doricent M."/>
            <person name="Dorje P."/>
            <person name="Dorjee K."/>
            <person name="Dupes A."/>
            <person name="Elong R."/>
            <person name="Falk J."/>
            <person name="Farina A."/>
            <person name="Faro S."/>
            <person name="Ferguson D."/>
            <person name="Fisher S."/>
            <person name="Foley C.D."/>
            <person name="Franke A."/>
            <person name="Friedrich D."/>
            <person name="Gadbois L."/>
            <person name="Gearin G."/>
            <person name="Gearin C.R."/>
            <person name="Giannoukos G."/>
            <person name="Goode T."/>
            <person name="Graham J."/>
            <person name="Grandbois E."/>
            <person name="Grewal S."/>
            <person name="Gyaltsen K."/>
            <person name="Hafez N."/>
            <person name="Hagos B."/>
            <person name="Hall J."/>
            <person name="Henson C."/>
            <person name="Hollinger A."/>
            <person name="Honan T."/>
            <person name="Huard M.D."/>
            <person name="Hughes L."/>
            <person name="Hurhula B."/>
            <person name="Husby M.E."/>
            <person name="Kamat A."/>
            <person name="Kanga B."/>
            <person name="Kashin S."/>
            <person name="Khazanovich D."/>
            <person name="Kisner P."/>
            <person name="Lance K."/>
            <person name="Lara M."/>
            <person name="Lee W."/>
            <person name="Lennon N."/>
            <person name="Letendre F."/>
            <person name="LeVine R."/>
            <person name="Lipovsky A."/>
            <person name="Liu X."/>
            <person name="Liu J."/>
            <person name="Liu S."/>
            <person name="Lokyitsang T."/>
            <person name="Lokyitsang Y."/>
            <person name="Lubonja R."/>
            <person name="Lui A."/>
            <person name="MacDonald P."/>
            <person name="Magnisalis V."/>
            <person name="Maru K."/>
            <person name="Matthews C."/>
            <person name="McCusker W."/>
            <person name="McDonough S."/>
            <person name="Mehta T."/>
            <person name="Meldrim J."/>
            <person name="Meneus L."/>
            <person name="Mihai O."/>
            <person name="Mihalev A."/>
            <person name="Mihova T."/>
            <person name="Mittelman R."/>
            <person name="Mlenga V."/>
            <person name="Montmayeur A."/>
            <person name="Mulrain L."/>
            <person name="Navidi A."/>
            <person name="Naylor J."/>
            <person name="Negash T."/>
            <person name="Nguyen T."/>
            <person name="Nguyen N."/>
            <person name="Nicol R."/>
            <person name="Norbu C."/>
            <person name="Norbu N."/>
            <person name="Novod N."/>
            <person name="O'Neill B."/>
            <person name="Osman S."/>
            <person name="Markiewicz E."/>
            <person name="Oyono O.L."/>
            <person name="Patti C."/>
            <person name="Phunkhang P."/>
            <person name="Pierre F."/>
            <person name="Priest M."/>
            <person name="Raghuraman S."/>
            <person name="Rege F."/>
            <person name="Reyes R."/>
            <person name="Rise C."/>
            <person name="Rogov P."/>
            <person name="Ross K."/>
            <person name="Ryan E."/>
            <person name="Settipalli S."/>
            <person name="Shea T."/>
            <person name="Sherpa N."/>
            <person name="Shi L."/>
            <person name="Shih D."/>
            <person name="Sparrow T."/>
            <person name="Spaulding J."/>
            <person name="Stalker J."/>
            <person name="Stange-Thomann N."/>
            <person name="Stavropoulos S."/>
            <person name="Stone C."/>
            <person name="Strader C."/>
            <person name="Tesfaye S."/>
            <person name="Thomson T."/>
            <person name="Thoulutsang Y."/>
            <person name="Thoulutsang D."/>
            <person name="Topham K."/>
            <person name="Topping I."/>
            <person name="Tsamla T."/>
            <person name="Vassiliev H."/>
            <person name="Vo A."/>
            <person name="Wangchuk T."/>
            <person name="Wangdi T."/>
            <person name="Weiand M."/>
            <person name="Wilkinson J."/>
            <person name="Wilson A."/>
            <person name="Yadav S."/>
            <person name="Young G."/>
            <person name="Yu Q."/>
            <person name="Zembek L."/>
            <person name="Zhong D."/>
            <person name="Zimmer A."/>
            <person name="Zwirko Z."/>
            <person name="Jaffe D.B."/>
            <person name="Alvarez P."/>
            <person name="Brockman W."/>
            <person name="Butler J."/>
            <person name="Chin C."/>
            <person name="Gnerre S."/>
            <person name="Grabherr M."/>
            <person name="Kleber M."/>
            <person name="Mauceli E."/>
            <person name="MacCallum I."/>
        </authorList>
    </citation>
    <scope>NUCLEOTIDE SEQUENCE [LARGE SCALE GENOMIC DNA]</scope>
    <source>
        <strain evidence="3">Tucson 15287-2541.00</strain>
    </source>
</reference>
<dbReference type="HOGENOM" id="CLU_161579_0_0_1"/>
<dbReference type="Proteomes" id="UP000001070">
    <property type="component" value="Unassembled WGS sequence"/>
</dbReference>
<keyword evidence="3" id="KW-1185">Reference proteome</keyword>
<evidence type="ECO:0000313" key="2">
    <source>
        <dbReference type="EMBL" id="EDW02995.1"/>
    </source>
</evidence>
<protein>
    <submittedName>
        <fullName evidence="2">GH10735</fullName>
    </submittedName>
</protein>
<keyword evidence="1" id="KW-0472">Membrane</keyword>
<organism evidence="3">
    <name type="scientific">Drosophila grimshawi</name>
    <name type="common">Hawaiian fruit fly</name>
    <name type="synonym">Idiomyia grimshawi</name>
    <dbReference type="NCBI Taxonomy" id="7222"/>
    <lineage>
        <taxon>Eukaryota</taxon>
        <taxon>Metazoa</taxon>
        <taxon>Ecdysozoa</taxon>
        <taxon>Arthropoda</taxon>
        <taxon>Hexapoda</taxon>
        <taxon>Insecta</taxon>
        <taxon>Pterygota</taxon>
        <taxon>Neoptera</taxon>
        <taxon>Endopterygota</taxon>
        <taxon>Diptera</taxon>
        <taxon>Brachycera</taxon>
        <taxon>Muscomorpha</taxon>
        <taxon>Ephydroidea</taxon>
        <taxon>Drosophilidae</taxon>
        <taxon>Drosophila</taxon>
        <taxon>Hawaiian Drosophila</taxon>
    </lineage>
</organism>
<dbReference type="InParanoid" id="B4JBR0"/>
<dbReference type="PhylomeDB" id="B4JBR0"/>